<dbReference type="GO" id="GO:0005524">
    <property type="term" value="F:ATP binding"/>
    <property type="evidence" value="ECO:0007669"/>
    <property type="project" value="UniProtKB-UniRule"/>
</dbReference>
<feature type="region of interest" description="Disordered" evidence="10">
    <location>
        <begin position="652"/>
        <end position="681"/>
    </location>
</feature>
<evidence type="ECO:0000256" key="4">
    <source>
        <dbReference type="ARBA" id="ARBA00022741"/>
    </source>
</evidence>
<comment type="catalytic activity">
    <reaction evidence="7">
        <text>L-threonyl-[protein] + ATP = O-phospho-L-threonyl-[protein] + ADP + H(+)</text>
        <dbReference type="Rhea" id="RHEA:46608"/>
        <dbReference type="Rhea" id="RHEA-COMP:11060"/>
        <dbReference type="Rhea" id="RHEA-COMP:11605"/>
        <dbReference type="ChEBI" id="CHEBI:15378"/>
        <dbReference type="ChEBI" id="CHEBI:30013"/>
        <dbReference type="ChEBI" id="CHEBI:30616"/>
        <dbReference type="ChEBI" id="CHEBI:61977"/>
        <dbReference type="ChEBI" id="CHEBI:456216"/>
        <dbReference type="EC" id="2.7.11.1"/>
    </reaction>
</comment>
<evidence type="ECO:0000256" key="11">
    <source>
        <dbReference type="SAM" id="Phobius"/>
    </source>
</evidence>
<dbReference type="NCBIfam" id="NF033483">
    <property type="entry name" value="PknB_PASTA_kin"/>
    <property type="match status" value="1"/>
</dbReference>
<keyword evidence="11" id="KW-0472">Membrane</keyword>
<evidence type="ECO:0000256" key="3">
    <source>
        <dbReference type="ARBA" id="ARBA00022679"/>
    </source>
</evidence>
<dbReference type="PROSITE" id="PS00107">
    <property type="entry name" value="PROTEIN_KINASE_ATP"/>
    <property type="match status" value="1"/>
</dbReference>
<keyword evidence="3" id="KW-0808">Transferase</keyword>
<dbReference type="Proteomes" id="UP000249377">
    <property type="component" value="Unassembled WGS sequence"/>
</dbReference>
<dbReference type="Pfam" id="PF03793">
    <property type="entry name" value="PASTA"/>
    <property type="match status" value="3"/>
</dbReference>
<keyword evidence="11" id="KW-0812">Transmembrane</keyword>
<dbReference type="InterPro" id="IPR005543">
    <property type="entry name" value="PASTA_dom"/>
</dbReference>
<dbReference type="AlphaFoldDB" id="A0A328UIF1"/>
<comment type="caution">
    <text evidence="14">The sequence shown here is derived from an EMBL/GenBank/DDBJ whole genome shotgun (WGS) entry which is preliminary data.</text>
</comment>
<feature type="domain" description="PASTA" evidence="13">
    <location>
        <begin position="498"/>
        <end position="564"/>
    </location>
</feature>
<dbReference type="SMART" id="SM00220">
    <property type="entry name" value="S_TKc"/>
    <property type="match status" value="1"/>
</dbReference>
<dbReference type="EMBL" id="QLYR01000005">
    <property type="protein sequence ID" value="RAQ28478.1"/>
    <property type="molecule type" value="Genomic_DNA"/>
</dbReference>
<name>A0A328UIF1_9FIRM</name>
<feature type="transmembrane region" description="Helical" evidence="11">
    <location>
        <begin position="330"/>
        <end position="352"/>
    </location>
</feature>
<dbReference type="InterPro" id="IPR017441">
    <property type="entry name" value="Protein_kinase_ATP_BS"/>
</dbReference>
<protein>
    <recommendedName>
        <fullName evidence="1">non-specific serine/threonine protein kinase</fullName>
        <ecNumber evidence="1">2.7.11.1</ecNumber>
    </recommendedName>
</protein>
<dbReference type="InterPro" id="IPR000719">
    <property type="entry name" value="Prot_kinase_dom"/>
</dbReference>
<dbReference type="FunFam" id="1.10.510.10:FF:000021">
    <property type="entry name" value="Serine/threonine protein kinase"/>
    <property type="match status" value="1"/>
</dbReference>
<keyword evidence="5 14" id="KW-0418">Kinase</keyword>
<reference evidence="14 15" key="1">
    <citation type="submission" date="2018-06" db="EMBL/GenBank/DDBJ databases">
        <title>Noncontiguous genome sequence of Ruminococcaceae bacterium ASD2818.</title>
        <authorList>
            <person name="Chaplin A.V."/>
            <person name="Sokolova S.R."/>
            <person name="Kochetkova T.O."/>
            <person name="Goltsov A.Y."/>
            <person name="Trofimov D.Y."/>
            <person name="Efimov B.A."/>
        </authorList>
    </citation>
    <scope>NUCLEOTIDE SEQUENCE [LARGE SCALE GENOMIC DNA]</scope>
    <source>
        <strain evidence="14 15">ASD2818</strain>
    </source>
</reference>
<dbReference type="PROSITE" id="PS00108">
    <property type="entry name" value="PROTEIN_KINASE_ST"/>
    <property type="match status" value="1"/>
</dbReference>
<dbReference type="PROSITE" id="PS51178">
    <property type="entry name" value="PASTA"/>
    <property type="match status" value="3"/>
</dbReference>
<feature type="compositionally biased region" description="Polar residues" evidence="10">
    <location>
        <begin position="659"/>
        <end position="671"/>
    </location>
</feature>
<dbReference type="SMART" id="SM00740">
    <property type="entry name" value="PASTA"/>
    <property type="match status" value="3"/>
</dbReference>
<feature type="domain" description="PASTA" evidence="13">
    <location>
        <begin position="360"/>
        <end position="427"/>
    </location>
</feature>
<organism evidence="14 15">
    <name type="scientific">Hydrogeniiclostridium mannosilyticum</name>
    <dbReference type="NCBI Taxonomy" id="2764322"/>
    <lineage>
        <taxon>Bacteria</taxon>
        <taxon>Bacillati</taxon>
        <taxon>Bacillota</taxon>
        <taxon>Clostridia</taxon>
        <taxon>Eubacteriales</taxon>
        <taxon>Acutalibacteraceae</taxon>
        <taxon>Hydrogeniiclostridium</taxon>
    </lineage>
</organism>
<evidence type="ECO:0000256" key="10">
    <source>
        <dbReference type="SAM" id="MobiDB-lite"/>
    </source>
</evidence>
<keyword evidence="15" id="KW-1185">Reference proteome</keyword>
<evidence type="ECO:0000256" key="5">
    <source>
        <dbReference type="ARBA" id="ARBA00022777"/>
    </source>
</evidence>
<accession>A0A328UIF1</accession>
<dbReference type="InterPro" id="IPR008271">
    <property type="entry name" value="Ser/Thr_kinase_AS"/>
</dbReference>
<proteinExistence type="predicted"/>
<feature type="domain" description="Protein kinase" evidence="12">
    <location>
        <begin position="13"/>
        <end position="278"/>
    </location>
</feature>
<evidence type="ECO:0000256" key="7">
    <source>
        <dbReference type="ARBA" id="ARBA00047899"/>
    </source>
</evidence>
<dbReference type="Pfam" id="PF00069">
    <property type="entry name" value="Pkinase"/>
    <property type="match status" value="1"/>
</dbReference>
<dbReference type="GO" id="GO:0004674">
    <property type="term" value="F:protein serine/threonine kinase activity"/>
    <property type="evidence" value="ECO:0007669"/>
    <property type="project" value="UniProtKB-KW"/>
</dbReference>
<gene>
    <name evidence="14" type="primary">pknB</name>
    <name evidence="14" type="ORF">DPQ25_09135</name>
</gene>
<feature type="domain" description="PASTA" evidence="13">
    <location>
        <begin position="428"/>
        <end position="494"/>
    </location>
</feature>
<dbReference type="RefSeq" id="WP_112332861.1">
    <property type="nucleotide sequence ID" value="NZ_JADPHD010000003.1"/>
</dbReference>
<dbReference type="Gene3D" id="3.30.10.20">
    <property type="match status" value="3"/>
</dbReference>
<dbReference type="Gene3D" id="3.30.200.20">
    <property type="entry name" value="Phosphorylase Kinase, domain 1"/>
    <property type="match status" value="1"/>
</dbReference>
<evidence type="ECO:0000256" key="6">
    <source>
        <dbReference type="ARBA" id="ARBA00022840"/>
    </source>
</evidence>
<evidence type="ECO:0000256" key="1">
    <source>
        <dbReference type="ARBA" id="ARBA00012513"/>
    </source>
</evidence>
<evidence type="ECO:0000256" key="9">
    <source>
        <dbReference type="PROSITE-ProRule" id="PRU10141"/>
    </source>
</evidence>
<dbReference type="CDD" id="cd14014">
    <property type="entry name" value="STKc_PknB_like"/>
    <property type="match status" value="1"/>
</dbReference>
<dbReference type="Gene3D" id="1.10.510.10">
    <property type="entry name" value="Transferase(Phosphotransferase) domain 1"/>
    <property type="match status" value="1"/>
</dbReference>
<evidence type="ECO:0000256" key="8">
    <source>
        <dbReference type="ARBA" id="ARBA00048679"/>
    </source>
</evidence>
<keyword evidence="6 9" id="KW-0067">ATP-binding</keyword>
<evidence type="ECO:0000313" key="14">
    <source>
        <dbReference type="EMBL" id="RAQ28478.1"/>
    </source>
</evidence>
<sequence>MDKYTGKRLDGRYEIHELIGVGGMALVYRAYDTIDDRTVAIKILKDEFLGNEEFIRRFKNESKAIAVLSHPSIVKVYDVSFGDRIQYIVEEYIDGITLKDYLEQQKQIPWKEAIHFTVQILNALQHAHQKGIVHRDIKPQNIMLLQDGTIKVTDFGIARFAHSETRTMTDKAIGSVHYIAPEQARGDVVDGKTDIYSVGVMLYEMLTGQLPFEADNAVSVAIMQLQADPRPPREINPDIPEGLEEITLKAMQKNPAQRYQSATEMLEDIAEFRKNPSIRFQYQYFQDEKPTKYIDAINNVRGNTDPAYNDNYEYEEVADTAAKKKNVAPLVIAGVLAAFLIVAVALGFAALFRGCQAEQPAEDIEVPNFIGQKAAEIYENEEYKKNFVFKEEQKQDSSKEVGEVLDQSPAEGMKVKPGAEITLYVNVGNTMQEIPDLTNYTKEDAEKILQDRNLVPNSIEIVDETVSEGHVVRTDPAKGESVAEGSTVNLYISGGPEDNTIAVPAEIIGMQLEDARKALTNLGFVVDATPKDDTGKEKGVVVECSPLPGTKLEKNSKVTLVYSSGKVTSVPNKKLEVAIRMPNINRDVTLVAYIDGVKVQEKQGLNPSAVPGEFLSLTFENTGTHELRVMIDGELLARYTLFFDDGKFKQEEYHDLSDPESTGDNESTNITPEPPAPEQGT</sequence>
<keyword evidence="11" id="KW-1133">Transmembrane helix</keyword>
<comment type="catalytic activity">
    <reaction evidence="8">
        <text>L-seryl-[protein] + ATP = O-phospho-L-seryl-[protein] + ADP + H(+)</text>
        <dbReference type="Rhea" id="RHEA:17989"/>
        <dbReference type="Rhea" id="RHEA-COMP:9863"/>
        <dbReference type="Rhea" id="RHEA-COMP:11604"/>
        <dbReference type="ChEBI" id="CHEBI:15378"/>
        <dbReference type="ChEBI" id="CHEBI:29999"/>
        <dbReference type="ChEBI" id="CHEBI:30616"/>
        <dbReference type="ChEBI" id="CHEBI:83421"/>
        <dbReference type="ChEBI" id="CHEBI:456216"/>
        <dbReference type="EC" id="2.7.11.1"/>
    </reaction>
</comment>
<evidence type="ECO:0000259" key="12">
    <source>
        <dbReference type="PROSITE" id="PS50011"/>
    </source>
</evidence>
<dbReference type="InterPro" id="IPR011009">
    <property type="entry name" value="Kinase-like_dom_sf"/>
</dbReference>
<dbReference type="SUPFAM" id="SSF56112">
    <property type="entry name" value="Protein kinase-like (PK-like)"/>
    <property type="match status" value="1"/>
</dbReference>
<evidence type="ECO:0000256" key="2">
    <source>
        <dbReference type="ARBA" id="ARBA00022527"/>
    </source>
</evidence>
<dbReference type="EC" id="2.7.11.1" evidence="1"/>
<feature type="binding site" evidence="9">
    <location>
        <position position="42"/>
    </location>
    <ligand>
        <name>ATP</name>
        <dbReference type="ChEBI" id="CHEBI:30616"/>
    </ligand>
</feature>
<dbReference type="CDD" id="cd06577">
    <property type="entry name" value="PASTA_pknB"/>
    <property type="match status" value="3"/>
</dbReference>
<keyword evidence="4 9" id="KW-0547">Nucleotide-binding</keyword>
<dbReference type="PROSITE" id="PS50011">
    <property type="entry name" value="PROTEIN_KINASE_DOM"/>
    <property type="match status" value="1"/>
</dbReference>
<evidence type="ECO:0000259" key="13">
    <source>
        <dbReference type="PROSITE" id="PS51178"/>
    </source>
</evidence>
<evidence type="ECO:0000313" key="15">
    <source>
        <dbReference type="Proteomes" id="UP000249377"/>
    </source>
</evidence>
<feature type="compositionally biased region" description="Pro residues" evidence="10">
    <location>
        <begin position="672"/>
        <end position="681"/>
    </location>
</feature>
<dbReference type="PANTHER" id="PTHR43289">
    <property type="entry name" value="MITOGEN-ACTIVATED PROTEIN KINASE KINASE KINASE 20-RELATED"/>
    <property type="match status" value="1"/>
</dbReference>
<dbReference type="PANTHER" id="PTHR43289:SF34">
    <property type="entry name" value="SERINE_THREONINE-PROTEIN KINASE YBDM-RELATED"/>
    <property type="match status" value="1"/>
</dbReference>
<keyword evidence="2" id="KW-0723">Serine/threonine-protein kinase</keyword>